<dbReference type="RefSeq" id="WP_248650720.1">
    <property type="nucleotide sequence ID" value="NZ_CP096659.1"/>
</dbReference>
<proteinExistence type="predicted"/>
<gene>
    <name evidence="2" type="ORF">M0R89_01065</name>
</gene>
<evidence type="ECO:0008006" key="4">
    <source>
        <dbReference type="Google" id="ProtNLM"/>
    </source>
</evidence>
<name>A0A8U0HUC0_9EURY</name>
<keyword evidence="3" id="KW-1185">Reference proteome</keyword>
<feature type="region of interest" description="Disordered" evidence="1">
    <location>
        <begin position="161"/>
        <end position="185"/>
    </location>
</feature>
<evidence type="ECO:0000313" key="2">
    <source>
        <dbReference type="EMBL" id="UPV74675.1"/>
    </source>
</evidence>
<dbReference type="KEGG" id="halx:M0R89_01065"/>
<sequence>MIEWEETSSGLRVFDRTKTEVCIEARDWDTASGGYDVDRPLDETVSGYVSELKLPAALVKVVSLDSGGEYKHGGDADPLDLSHGEYLFNINLNVKTYLRFSGAATVSKTDDYNELHVSFPDPTLVTFGFRSHHEEPVDTVTVPPTPDGLATAVTYLSSSHKVAGPDRSYPTLRGHPPRVELGGETEIPDPVRAERFDAGIEFAVPDDFEYAFVAAPLAYYLQAEMTVEDRRSPVLRAPEADVEYRFTPLPGFQHEVADLLRRVFFLDCLVRNAGEYSWDLAELSLLDAVEIDAEATYESTPAEQLATYLDAPYERIDDELPEWHLAMHVEPRADNVTSLPYLLNNLSLVYLPESTDLEKDELLNKSIDDFYRAGDPDARRPEATTSKAAAGMTRKGPGPVKSVDRRDPVLHEGRVNGWLADGVPIDVFKAVPEAYENRFKYLNRGDDDIDVTVILNDDEMADEHETVAEIYDERAEELPIDVTVHESLSKAELADVFESSHDFVHYIGHCEEDGLRCRNGNLSVATIEESNVQTFFLNACGSYYEGRDLVEKGSVAGAVTFTKVLNKQAAKVGVAFSRLLMHGYDIAHAIQLARRRIMMGKDYAVVGDGTHQLTQCDNRFPIIATLEESGDLYEVEYTALSIPNIGSIYEVYVKGEEQPQIQGSKTTFTLNQEELLSFLRRAKAPFVYDGDLIWSEELSDRIRSS</sequence>
<feature type="region of interest" description="Disordered" evidence="1">
    <location>
        <begin position="373"/>
        <end position="405"/>
    </location>
</feature>
<organism evidence="2 3">
    <name type="scientific">Halorussus limi</name>
    <dbReference type="NCBI Taxonomy" id="2938695"/>
    <lineage>
        <taxon>Archaea</taxon>
        <taxon>Methanobacteriati</taxon>
        <taxon>Methanobacteriota</taxon>
        <taxon>Stenosarchaea group</taxon>
        <taxon>Halobacteria</taxon>
        <taxon>Halobacteriales</taxon>
        <taxon>Haladaptataceae</taxon>
        <taxon>Halorussus</taxon>
    </lineage>
</organism>
<feature type="compositionally biased region" description="Basic and acidic residues" evidence="1">
    <location>
        <begin position="373"/>
        <end position="382"/>
    </location>
</feature>
<dbReference type="GeneID" id="72183746"/>
<dbReference type="EMBL" id="CP096659">
    <property type="protein sequence ID" value="UPV74675.1"/>
    <property type="molecule type" value="Genomic_DNA"/>
</dbReference>
<evidence type="ECO:0000256" key="1">
    <source>
        <dbReference type="SAM" id="MobiDB-lite"/>
    </source>
</evidence>
<dbReference type="Proteomes" id="UP000830729">
    <property type="component" value="Chromosome"/>
</dbReference>
<reference evidence="2 3" key="1">
    <citation type="submission" date="2022-04" db="EMBL/GenBank/DDBJ databases">
        <title>Diverse halophilic archaea isolated from saline environments.</title>
        <authorList>
            <person name="Cui H.-L."/>
        </authorList>
    </citation>
    <scope>NUCLEOTIDE SEQUENCE [LARGE SCALE GENOMIC DNA]</scope>
    <source>
        <strain evidence="2 3">XZYJT49</strain>
    </source>
</reference>
<protein>
    <recommendedName>
        <fullName evidence="4">CHAT domain-containing protein</fullName>
    </recommendedName>
</protein>
<accession>A0A8U0HUC0</accession>
<evidence type="ECO:0000313" key="3">
    <source>
        <dbReference type="Proteomes" id="UP000830729"/>
    </source>
</evidence>
<dbReference type="AlphaFoldDB" id="A0A8U0HUC0"/>